<feature type="compositionally biased region" description="Basic and acidic residues" evidence="1">
    <location>
        <begin position="442"/>
        <end position="461"/>
    </location>
</feature>
<feature type="compositionally biased region" description="Basic and acidic residues" evidence="1">
    <location>
        <begin position="408"/>
        <end position="420"/>
    </location>
</feature>
<sequence>MPSMTLMISEISCEVRSMPPIASTARCTTSPERSASTRASRIAASARPARSAVDRTVAVISSIAAAVSSRDAACCSVRCDRSSEAWRMSLAPLLMPLADSVTCDRALRGREAAVQLAGEIAVGQGGQPGRQRLGRLRGGRGLVLLGPDDGVAEDVDRPRDVADLVLLIQMRHGGRAILCGQPADRSGQAFDRRDDLRRDDEQRHGKHRDSGEHQCDHDRAVRLRGDGGVGAGLLRDLQLQVDELADRVGHRIDGSIQRGDDEMVERGAIAAIQNRLEFGDALVRDAHARLRLVGQRGFVAGDAGGAIGLPMLMQGAQSGAHFCRRLGEAEIAVARLVRRIDDIDGIFVCDHLQIAHRHHPILQDRIERRLTVVHAPQRHACEQHDRHGEGCEARKELVADSHAILLRGPDKQHGRNRNKEQQYSTEHSDQAPAITAGAQIDDPSRKTVEHGDGDRDDRQDGGPHQGGLACATFAGNGCGGRGRHVRASRMKR</sequence>
<gene>
    <name evidence="2" type="ORF">WR25_10704</name>
</gene>
<keyword evidence="3" id="KW-1185">Reference proteome</keyword>
<protein>
    <submittedName>
        <fullName evidence="2">Uncharacterized protein</fullName>
    </submittedName>
</protein>
<evidence type="ECO:0000256" key="1">
    <source>
        <dbReference type="SAM" id="MobiDB-lite"/>
    </source>
</evidence>
<reference evidence="2 3" key="1">
    <citation type="journal article" date="2017" name="Curr. Biol.">
        <title>Genome architecture and evolution of a unichromosomal asexual nematode.</title>
        <authorList>
            <person name="Fradin H."/>
            <person name="Zegar C."/>
            <person name="Gutwein M."/>
            <person name="Lucas J."/>
            <person name="Kovtun M."/>
            <person name="Corcoran D."/>
            <person name="Baugh L.R."/>
            <person name="Kiontke K."/>
            <person name="Gunsalus K."/>
            <person name="Fitch D.H."/>
            <person name="Piano F."/>
        </authorList>
    </citation>
    <scope>NUCLEOTIDE SEQUENCE [LARGE SCALE GENOMIC DNA]</scope>
    <source>
        <strain evidence="2">PF1309</strain>
    </source>
</reference>
<dbReference type="AlphaFoldDB" id="A0A2A2KFG0"/>
<organism evidence="2 3">
    <name type="scientific">Diploscapter pachys</name>
    <dbReference type="NCBI Taxonomy" id="2018661"/>
    <lineage>
        <taxon>Eukaryota</taxon>
        <taxon>Metazoa</taxon>
        <taxon>Ecdysozoa</taxon>
        <taxon>Nematoda</taxon>
        <taxon>Chromadorea</taxon>
        <taxon>Rhabditida</taxon>
        <taxon>Rhabditina</taxon>
        <taxon>Rhabditomorpha</taxon>
        <taxon>Rhabditoidea</taxon>
        <taxon>Rhabditidae</taxon>
        <taxon>Diploscapter</taxon>
    </lineage>
</organism>
<feature type="compositionally biased region" description="Basic and acidic residues" evidence="1">
    <location>
        <begin position="190"/>
        <end position="219"/>
    </location>
</feature>
<accession>A0A2A2KFG0</accession>
<feature type="compositionally biased region" description="Basic residues" evidence="1">
    <location>
        <begin position="481"/>
        <end position="492"/>
    </location>
</feature>
<feature type="region of interest" description="Disordered" evidence="1">
    <location>
        <begin position="179"/>
        <end position="219"/>
    </location>
</feature>
<comment type="caution">
    <text evidence="2">The sequence shown here is derived from an EMBL/GenBank/DDBJ whole genome shotgun (WGS) entry which is preliminary data.</text>
</comment>
<dbReference type="EMBL" id="LIAE01008702">
    <property type="protein sequence ID" value="PAV72756.1"/>
    <property type="molecule type" value="Genomic_DNA"/>
</dbReference>
<proteinExistence type="predicted"/>
<feature type="region of interest" description="Disordered" evidence="1">
    <location>
        <begin position="406"/>
        <end position="492"/>
    </location>
</feature>
<dbReference type="Proteomes" id="UP000218231">
    <property type="component" value="Unassembled WGS sequence"/>
</dbReference>
<name>A0A2A2KFG0_9BILA</name>
<evidence type="ECO:0000313" key="3">
    <source>
        <dbReference type="Proteomes" id="UP000218231"/>
    </source>
</evidence>
<evidence type="ECO:0000313" key="2">
    <source>
        <dbReference type="EMBL" id="PAV72756.1"/>
    </source>
</evidence>